<evidence type="ECO:0000256" key="2">
    <source>
        <dbReference type="SAM" id="MobiDB-lite"/>
    </source>
</evidence>
<keyword evidence="3" id="KW-0282">Flagellum</keyword>
<feature type="region of interest" description="Disordered" evidence="2">
    <location>
        <begin position="180"/>
        <end position="220"/>
    </location>
</feature>
<feature type="region of interest" description="Disordered" evidence="2">
    <location>
        <begin position="321"/>
        <end position="353"/>
    </location>
</feature>
<keyword evidence="3" id="KW-0969">Cilium</keyword>
<feature type="region of interest" description="Disordered" evidence="2">
    <location>
        <begin position="1"/>
        <end position="57"/>
    </location>
</feature>
<feature type="compositionally biased region" description="Acidic residues" evidence="2">
    <location>
        <begin position="125"/>
        <end position="142"/>
    </location>
</feature>
<dbReference type="InterPro" id="IPR029488">
    <property type="entry name" value="Hmw/CFAP97"/>
</dbReference>
<dbReference type="EMBL" id="SEYY01019755">
    <property type="protein sequence ID" value="KAB7497924.1"/>
    <property type="molecule type" value="Genomic_DNA"/>
</dbReference>
<dbReference type="OrthoDB" id="6369192at2759"/>
<feature type="compositionally biased region" description="Basic and acidic residues" evidence="2">
    <location>
        <begin position="8"/>
        <end position="22"/>
    </location>
</feature>
<protein>
    <submittedName>
        <fullName evidence="3">Cilia-and flagella-associated protein 97</fullName>
    </submittedName>
</protein>
<evidence type="ECO:0000313" key="3">
    <source>
        <dbReference type="EMBL" id="KAB7497924.1"/>
    </source>
</evidence>
<evidence type="ECO:0000256" key="1">
    <source>
        <dbReference type="ARBA" id="ARBA00008315"/>
    </source>
</evidence>
<sequence>TKLPAPRINEEEKKNRKKDQDIRASVLAEGQRGEVERSEAAAISSEPRLKESGWTKTSSLATASKALCKHNAMERADISPSYTSDEWEDDSVNSDTDDDHTDSSDDDDPKSQVDRLIERGTLMYMDDESDDSDDDYDSESDITDVSPLVSATASPLGLSPVLPRRTVPTSPLALHDNRELSLDYNDPNHSPFDWDNPSPPFENNASDDTNGEESNNENHHMDSTRMDLLLQAVLELENQNRLQNYNLNNQNNSSNHLSGLPNNHASDSVFIHPIRDNPNHIHLNSKNFHQRRKNMSFSNEEVRKIDRENRILLKKIMAAHTRTKSSLNSSNQPSPVRSCTRPSNSASTRKKEERIRRENLLLLKKIQEVKPSKELVSPVKNIDQRISNCTLKTTSSSCGTFTRTLGHPPHVSTPPIRKETVS</sequence>
<dbReference type="PANTHER" id="PTHR23035:SF1">
    <property type="entry name" value="CILIA- AND FLAGELLA-ASSOCIATED PROTEIN 97"/>
    <property type="match status" value="1"/>
</dbReference>
<dbReference type="Pfam" id="PF13879">
    <property type="entry name" value="Hmw_CFAP97"/>
    <property type="match status" value="1"/>
</dbReference>
<feature type="compositionally biased region" description="Polar residues" evidence="2">
    <location>
        <begin position="324"/>
        <end position="347"/>
    </location>
</feature>
<dbReference type="GO" id="GO:0007283">
    <property type="term" value="P:spermatogenesis"/>
    <property type="evidence" value="ECO:0007669"/>
    <property type="project" value="TreeGrafter"/>
</dbReference>
<name>A0A5N5SUM6_9CRUS</name>
<proteinExistence type="inferred from homology"/>
<evidence type="ECO:0000313" key="4">
    <source>
        <dbReference type="Proteomes" id="UP000326759"/>
    </source>
</evidence>
<organism evidence="3 4">
    <name type="scientific">Armadillidium nasatum</name>
    <dbReference type="NCBI Taxonomy" id="96803"/>
    <lineage>
        <taxon>Eukaryota</taxon>
        <taxon>Metazoa</taxon>
        <taxon>Ecdysozoa</taxon>
        <taxon>Arthropoda</taxon>
        <taxon>Crustacea</taxon>
        <taxon>Multicrustacea</taxon>
        <taxon>Malacostraca</taxon>
        <taxon>Eumalacostraca</taxon>
        <taxon>Peracarida</taxon>
        <taxon>Isopoda</taxon>
        <taxon>Oniscidea</taxon>
        <taxon>Crinocheta</taxon>
        <taxon>Armadillidiidae</taxon>
        <taxon>Armadillidium</taxon>
    </lineage>
</organism>
<dbReference type="AlphaFoldDB" id="A0A5N5SUM6"/>
<reference evidence="3 4" key="1">
    <citation type="journal article" date="2019" name="PLoS Biol.">
        <title>Sex chromosomes control vertical transmission of feminizing Wolbachia symbionts in an isopod.</title>
        <authorList>
            <person name="Becking T."/>
            <person name="Chebbi M.A."/>
            <person name="Giraud I."/>
            <person name="Moumen B."/>
            <person name="Laverre T."/>
            <person name="Caubet Y."/>
            <person name="Peccoud J."/>
            <person name="Gilbert C."/>
            <person name="Cordaux R."/>
        </authorList>
    </citation>
    <scope>NUCLEOTIDE SEQUENCE [LARGE SCALE GENOMIC DNA]</scope>
    <source>
        <strain evidence="3">ANa2</strain>
        <tissue evidence="3">Whole body excluding digestive tract and cuticle</tissue>
    </source>
</reference>
<accession>A0A5N5SUM6</accession>
<feature type="compositionally biased region" description="Basic and acidic residues" evidence="2">
    <location>
        <begin position="109"/>
        <end position="118"/>
    </location>
</feature>
<gene>
    <name evidence="3" type="primary">cfap97</name>
    <name evidence="3" type="ORF">Anas_06294</name>
</gene>
<feature type="region of interest" description="Disordered" evidence="2">
    <location>
        <begin position="72"/>
        <end position="164"/>
    </location>
</feature>
<dbReference type="Proteomes" id="UP000326759">
    <property type="component" value="Unassembled WGS sequence"/>
</dbReference>
<dbReference type="PANTHER" id="PTHR23035">
    <property type="entry name" value="CILIA- AND FLAGELLA-ASSOCIATED PROTEIN 97-RELATED"/>
    <property type="match status" value="1"/>
</dbReference>
<keyword evidence="3" id="KW-0966">Cell projection</keyword>
<dbReference type="InterPro" id="IPR038791">
    <property type="entry name" value="Cfap97/Hemingway"/>
</dbReference>
<feature type="region of interest" description="Disordered" evidence="2">
    <location>
        <begin position="400"/>
        <end position="422"/>
    </location>
</feature>
<feature type="non-terminal residue" evidence="3">
    <location>
        <position position="1"/>
    </location>
</feature>
<comment type="caution">
    <text evidence="3">The sequence shown here is derived from an EMBL/GenBank/DDBJ whole genome shotgun (WGS) entry which is preliminary data.</text>
</comment>
<feature type="compositionally biased region" description="Acidic residues" evidence="2">
    <location>
        <begin position="85"/>
        <end position="108"/>
    </location>
</feature>
<keyword evidence="4" id="KW-1185">Reference proteome</keyword>
<comment type="similarity">
    <text evidence="1">Belongs to the CFAP97 family.</text>
</comment>